<accession>A0A4R6Z6Z1</accession>
<feature type="chain" id="PRO_5020356931" evidence="1">
    <location>
        <begin position="31"/>
        <end position="408"/>
    </location>
</feature>
<protein>
    <submittedName>
        <fullName evidence="2">Uncharacterized protein DUF3142</fullName>
    </submittedName>
</protein>
<evidence type="ECO:0000256" key="1">
    <source>
        <dbReference type="SAM" id="SignalP"/>
    </source>
</evidence>
<dbReference type="EMBL" id="SNZH01000002">
    <property type="protein sequence ID" value="TDR47550.1"/>
    <property type="molecule type" value="Genomic_DNA"/>
</dbReference>
<name>A0A4R6Z6Z1_9GAMM</name>
<evidence type="ECO:0000313" key="2">
    <source>
        <dbReference type="EMBL" id="TDR47550.1"/>
    </source>
</evidence>
<keyword evidence="1" id="KW-0732">Signal</keyword>
<dbReference type="Proteomes" id="UP000295293">
    <property type="component" value="Unassembled WGS sequence"/>
</dbReference>
<gene>
    <name evidence="2" type="ORF">DFR29_102210</name>
</gene>
<dbReference type="PROSITE" id="PS51257">
    <property type="entry name" value="PROKAR_LIPOPROTEIN"/>
    <property type="match status" value="1"/>
</dbReference>
<reference evidence="2 3" key="1">
    <citation type="submission" date="2019-03" db="EMBL/GenBank/DDBJ databases">
        <title>Genomic Encyclopedia of Type Strains, Phase IV (KMG-IV): sequencing the most valuable type-strain genomes for metagenomic binning, comparative biology and taxonomic classification.</title>
        <authorList>
            <person name="Goeker M."/>
        </authorList>
    </citation>
    <scope>NUCLEOTIDE SEQUENCE [LARGE SCALE GENOMIC DNA]</scope>
    <source>
        <strain evidence="2 3">DSM 21667</strain>
    </source>
</reference>
<feature type="signal peptide" evidence="1">
    <location>
        <begin position="1"/>
        <end position="30"/>
    </location>
</feature>
<sequence>MTPADQRWIPARRCRGVLAGLALVLLGGCAAPPPPPPLPHSAYVWQRQWDDALRAALRDSRADFAGLRVLALQRDARGNWIETAPDLAALRADGRALVLVARLDGSAPDWPGVELAARLNALLQRWHEAGLAAAVEIDHDCASARLAGYAQQLTALRRQLPAQTRLSITALPAWTAASDLPALLAAVDESVLQVHAVASPAAGLFDAAQALRWSQAWAQRSRKPFLLALPAYGARLKLAADGAVEAVESEQSLPRRSVGERELKVDPAAVAGLLRQLQTQRPAQLAGVIWFRLPRAGDRRAWSLPTLQAVIHAQPLRPRLRLQQQAQADGAIDLVLDNEGSLDAPLPRYWRVQGDCPAGDAASGYVFERDGAGAVFRLADADDLRAGGRRPLGWLRCRGGAPVLTQSD</sequence>
<dbReference type="OrthoDB" id="187794at2"/>
<organism evidence="2 3">
    <name type="scientific">Tahibacter aquaticus</name>
    <dbReference type="NCBI Taxonomy" id="520092"/>
    <lineage>
        <taxon>Bacteria</taxon>
        <taxon>Pseudomonadati</taxon>
        <taxon>Pseudomonadota</taxon>
        <taxon>Gammaproteobacteria</taxon>
        <taxon>Lysobacterales</taxon>
        <taxon>Rhodanobacteraceae</taxon>
        <taxon>Tahibacter</taxon>
    </lineage>
</organism>
<dbReference type="Pfam" id="PF11340">
    <property type="entry name" value="DUF3142"/>
    <property type="match status" value="1"/>
</dbReference>
<comment type="caution">
    <text evidence="2">The sequence shown here is derived from an EMBL/GenBank/DDBJ whole genome shotgun (WGS) entry which is preliminary data.</text>
</comment>
<dbReference type="AlphaFoldDB" id="A0A4R6Z6Z1"/>
<dbReference type="InterPro" id="IPR021488">
    <property type="entry name" value="DUF3142"/>
</dbReference>
<proteinExistence type="predicted"/>
<dbReference type="RefSeq" id="WP_133817269.1">
    <property type="nucleotide sequence ID" value="NZ_SNZH01000002.1"/>
</dbReference>
<keyword evidence="3" id="KW-1185">Reference proteome</keyword>
<evidence type="ECO:0000313" key="3">
    <source>
        <dbReference type="Proteomes" id="UP000295293"/>
    </source>
</evidence>